<dbReference type="EMBL" id="JAKLTR010000011">
    <property type="protein sequence ID" value="MCG2615990.1"/>
    <property type="molecule type" value="Genomic_DNA"/>
</dbReference>
<evidence type="ECO:0000313" key="2">
    <source>
        <dbReference type="Proteomes" id="UP001165367"/>
    </source>
</evidence>
<dbReference type="Proteomes" id="UP001165367">
    <property type="component" value="Unassembled WGS sequence"/>
</dbReference>
<evidence type="ECO:0000313" key="1">
    <source>
        <dbReference type="EMBL" id="MCG2615990.1"/>
    </source>
</evidence>
<comment type="caution">
    <text evidence="1">The sequence shown here is derived from an EMBL/GenBank/DDBJ whole genome shotgun (WGS) entry which is preliminary data.</text>
</comment>
<dbReference type="RefSeq" id="WP_237874528.1">
    <property type="nucleotide sequence ID" value="NZ_JAKLTR010000011.1"/>
</dbReference>
<accession>A0ABS9KUL0</accession>
<organism evidence="1 2">
    <name type="scientific">Terrimonas ginsenosidimutans</name>
    <dbReference type="NCBI Taxonomy" id="2908004"/>
    <lineage>
        <taxon>Bacteria</taxon>
        <taxon>Pseudomonadati</taxon>
        <taxon>Bacteroidota</taxon>
        <taxon>Chitinophagia</taxon>
        <taxon>Chitinophagales</taxon>
        <taxon>Chitinophagaceae</taxon>
        <taxon>Terrimonas</taxon>
    </lineage>
</organism>
<gene>
    <name evidence="1" type="ORF">LZZ85_16960</name>
</gene>
<name>A0ABS9KUL0_9BACT</name>
<protein>
    <submittedName>
        <fullName evidence="1">Uncharacterized protein</fullName>
    </submittedName>
</protein>
<sequence>MKMHIGKEADWDTMLQERVSELKERNYILKFRREPGCLYCFELSQWLQPAEFSIDEAYLFDEAGSPDAARMIYAISLAGGLKGVLVDTCDVYADNMSMQMVYKLKSERLMTNTGRVVTYERNHKPLELGKHIF</sequence>
<proteinExistence type="predicted"/>
<keyword evidence="2" id="KW-1185">Reference proteome</keyword>
<reference evidence="1" key="1">
    <citation type="submission" date="2022-01" db="EMBL/GenBank/DDBJ databases">
        <authorList>
            <person name="Jo J.-H."/>
            <person name="Im W.-T."/>
        </authorList>
    </citation>
    <scope>NUCLEOTIDE SEQUENCE</scope>
    <source>
        <strain evidence="1">NA20</strain>
    </source>
</reference>